<evidence type="ECO:0000313" key="2">
    <source>
        <dbReference type="Proteomes" id="UP001056120"/>
    </source>
</evidence>
<proteinExistence type="predicted"/>
<dbReference type="EMBL" id="CM042044">
    <property type="protein sequence ID" value="KAI3686304.1"/>
    <property type="molecule type" value="Genomic_DNA"/>
</dbReference>
<evidence type="ECO:0000313" key="1">
    <source>
        <dbReference type="EMBL" id="KAI3686304.1"/>
    </source>
</evidence>
<reference evidence="1 2" key="2">
    <citation type="journal article" date="2022" name="Mol. Ecol. Resour.">
        <title>The genomes of chicory, endive, great burdock and yacon provide insights into Asteraceae paleo-polyploidization history and plant inulin production.</title>
        <authorList>
            <person name="Fan W."/>
            <person name="Wang S."/>
            <person name="Wang H."/>
            <person name="Wang A."/>
            <person name="Jiang F."/>
            <person name="Liu H."/>
            <person name="Zhao H."/>
            <person name="Xu D."/>
            <person name="Zhang Y."/>
        </authorList>
    </citation>
    <scope>NUCLEOTIDE SEQUENCE [LARGE SCALE GENOMIC DNA]</scope>
    <source>
        <strain evidence="2">cv. Yunnan</strain>
        <tissue evidence="1">Leaves</tissue>
    </source>
</reference>
<sequence length="114" mass="12754">MCDIPKGSDADGAGGSSWRVICQRIISLILRLRKKGYIQLVVILKESKLSALCEKVFDRCLAPTPGGEGCDNMTMILVHFKKPKSDPSISQQLDEFNDQEVPTRIKLAKSYRRT</sequence>
<reference evidence="2" key="1">
    <citation type="journal article" date="2022" name="Mol. Ecol. Resour.">
        <title>The genomes of chicory, endive, great burdock and yacon provide insights into Asteraceae palaeo-polyploidization history and plant inulin production.</title>
        <authorList>
            <person name="Fan W."/>
            <person name="Wang S."/>
            <person name="Wang H."/>
            <person name="Wang A."/>
            <person name="Jiang F."/>
            <person name="Liu H."/>
            <person name="Zhao H."/>
            <person name="Xu D."/>
            <person name="Zhang Y."/>
        </authorList>
    </citation>
    <scope>NUCLEOTIDE SEQUENCE [LARGE SCALE GENOMIC DNA]</scope>
    <source>
        <strain evidence="2">cv. Yunnan</strain>
    </source>
</reference>
<organism evidence="1 2">
    <name type="scientific">Smallanthus sonchifolius</name>
    <dbReference type="NCBI Taxonomy" id="185202"/>
    <lineage>
        <taxon>Eukaryota</taxon>
        <taxon>Viridiplantae</taxon>
        <taxon>Streptophyta</taxon>
        <taxon>Embryophyta</taxon>
        <taxon>Tracheophyta</taxon>
        <taxon>Spermatophyta</taxon>
        <taxon>Magnoliopsida</taxon>
        <taxon>eudicotyledons</taxon>
        <taxon>Gunneridae</taxon>
        <taxon>Pentapetalae</taxon>
        <taxon>asterids</taxon>
        <taxon>campanulids</taxon>
        <taxon>Asterales</taxon>
        <taxon>Asteraceae</taxon>
        <taxon>Asteroideae</taxon>
        <taxon>Heliantheae alliance</taxon>
        <taxon>Millerieae</taxon>
        <taxon>Smallanthus</taxon>
    </lineage>
</organism>
<name>A0ACB8YMU7_9ASTR</name>
<keyword evidence="2" id="KW-1185">Reference proteome</keyword>
<accession>A0ACB8YMU7</accession>
<protein>
    <submittedName>
        <fullName evidence="1">Uncharacterized protein</fullName>
    </submittedName>
</protein>
<dbReference type="Proteomes" id="UP001056120">
    <property type="component" value="Linkage Group LG27"/>
</dbReference>
<gene>
    <name evidence="1" type="ORF">L1987_79978</name>
</gene>
<comment type="caution">
    <text evidence="1">The sequence shown here is derived from an EMBL/GenBank/DDBJ whole genome shotgun (WGS) entry which is preliminary data.</text>
</comment>